<evidence type="ECO:0000256" key="4">
    <source>
        <dbReference type="ARBA" id="ARBA00023012"/>
    </source>
</evidence>
<accession>A0A7X0SNG5</accession>
<dbReference type="Pfam" id="PF00072">
    <property type="entry name" value="Response_reg"/>
    <property type="match status" value="1"/>
</dbReference>
<evidence type="ECO:0000313" key="11">
    <source>
        <dbReference type="EMBL" id="MBB6733235.1"/>
    </source>
</evidence>
<sequence>MRTVMVVDDEKWIRRGLIQLIPWDAMGLRLVGEAGDGSDAFEMAKERKPDVLFLDMRMPGLDGKELLGMLRSELPELLTVVVSGYSDFEYTKEAIRQKAFDYLLKPVKREELGAVLEKALAELDRRDEMNRSGAGSGGDGNDWLRRLLLEREAADTAGGGAEVPPAWRGKRRAAFVARADVYRGGEADAGAALEELRERWARSRAFHFGGDGELSIVACPDGGADFAGAIAAERLDEAGVNRALAELQAAWQARQGVSVSLGVCEADGEEACRLREAFRQAKAALGGRRLGEGGALLRPSEAAAQPAPYPREREAELLLALQLGREEALEAFGRWFSAVATPESTVDQLHGSADLLIHSLEKELQAQGTSLKAICGQHPQASAESVRQRGDAASVRDLFERDILPGVLAERERAGARSGARIVREIVGLIENHYDQPMSLQQIADTRFLHPDYLSRLFKKTTGRNFVDYLTEVRIRKSLELMKVPSYKNYEIAQKVGYEDYRYFSQIFKRKTGRTIGEYRSRIGSGTEERKR</sequence>
<evidence type="ECO:0000256" key="3">
    <source>
        <dbReference type="ARBA" id="ARBA00022553"/>
    </source>
</evidence>
<evidence type="ECO:0000256" key="7">
    <source>
        <dbReference type="ARBA" id="ARBA00023163"/>
    </source>
</evidence>
<dbReference type="RefSeq" id="WP_185130903.1">
    <property type="nucleotide sequence ID" value="NZ_JACJVO010000025.1"/>
</dbReference>
<dbReference type="PANTHER" id="PTHR42713:SF3">
    <property type="entry name" value="TRANSCRIPTIONAL REGULATORY PROTEIN HPTR"/>
    <property type="match status" value="1"/>
</dbReference>
<dbReference type="SMART" id="SM00342">
    <property type="entry name" value="HTH_ARAC"/>
    <property type="match status" value="1"/>
</dbReference>
<dbReference type="Pfam" id="PF12833">
    <property type="entry name" value="HTH_18"/>
    <property type="match status" value="1"/>
</dbReference>
<dbReference type="CDD" id="cd17536">
    <property type="entry name" value="REC_YesN-like"/>
    <property type="match status" value="1"/>
</dbReference>
<proteinExistence type="predicted"/>
<comment type="subcellular location">
    <subcellularLocation>
        <location evidence="1">Cytoplasm</location>
    </subcellularLocation>
</comment>
<protein>
    <submittedName>
        <fullName evidence="11">Response regulator</fullName>
    </submittedName>
</protein>
<dbReference type="GO" id="GO:0005737">
    <property type="term" value="C:cytoplasm"/>
    <property type="evidence" value="ECO:0007669"/>
    <property type="project" value="UniProtKB-SubCell"/>
</dbReference>
<comment type="caution">
    <text evidence="11">The sequence shown here is derived from an EMBL/GenBank/DDBJ whole genome shotgun (WGS) entry which is preliminary data.</text>
</comment>
<dbReference type="GO" id="GO:0000160">
    <property type="term" value="P:phosphorelay signal transduction system"/>
    <property type="evidence" value="ECO:0007669"/>
    <property type="project" value="UniProtKB-KW"/>
</dbReference>
<evidence type="ECO:0000256" key="1">
    <source>
        <dbReference type="ARBA" id="ARBA00004496"/>
    </source>
</evidence>
<dbReference type="PANTHER" id="PTHR42713">
    <property type="entry name" value="HISTIDINE KINASE-RELATED"/>
    <property type="match status" value="1"/>
</dbReference>
<keyword evidence="12" id="KW-1185">Reference proteome</keyword>
<evidence type="ECO:0000256" key="5">
    <source>
        <dbReference type="ARBA" id="ARBA00023015"/>
    </source>
</evidence>
<dbReference type="SMART" id="SM00448">
    <property type="entry name" value="REC"/>
    <property type="match status" value="1"/>
</dbReference>
<dbReference type="Proteomes" id="UP000564644">
    <property type="component" value="Unassembled WGS sequence"/>
</dbReference>
<dbReference type="InterPro" id="IPR011006">
    <property type="entry name" value="CheY-like_superfamily"/>
</dbReference>
<dbReference type="Gene3D" id="1.10.10.60">
    <property type="entry name" value="Homeodomain-like"/>
    <property type="match status" value="2"/>
</dbReference>
<dbReference type="InterPro" id="IPR001789">
    <property type="entry name" value="Sig_transdc_resp-reg_receiver"/>
</dbReference>
<organism evidence="11 12">
    <name type="scientific">Cohnella zeiphila</name>
    <dbReference type="NCBI Taxonomy" id="2761120"/>
    <lineage>
        <taxon>Bacteria</taxon>
        <taxon>Bacillati</taxon>
        <taxon>Bacillota</taxon>
        <taxon>Bacilli</taxon>
        <taxon>Bacillales</taxon>
        <taxon>Paenibacillaceae</taxon>
        <taxon>Cohnella</taxon>
    </lineage>
</organism>
<feature type="domain" description="HTH araC/xylS-type" evidence="9">
    <location>
        <begin position="424"/>
        <end position="522"/>
    </location>
</feature>
<dbReference type="GO" id="GO:0043565">
    <property type="term" value="F:sequence-specific DNA binding"/>
    <property type="evidence" value="ECO:0007669"/>
    <property type="project" value="InterPro"/>
</dbReference>
<dbReference type="GO" id="GO:0003700">
    <property type="term" value="F:DNA-binding transcription factor activity"/>
    <property type="evidence" value="ECO:0007669"/>
    <property type="project" value="InterPro"/>
</dbReference>
<evidence type="ECO:0000259" key="9">
    <source>
        <dbReference type="PROSITE" id="PS01124"/>
    </source>
</evidence>
<evidence type="ECO:0000259" key="10">
    <source>
        <dbReference type="PROSITE" id="PS50110"/>
    </source>
</evidence>
<evidence type="ECO:0000256" key="2">
    <source>
        <dbReference type="ARBA" id="ARBA00022490"/>
    </source>
</evidence>
<dbReference type="Gene3D" id="3.40.50.2300">
    <property type="match status" value="1"/>
</dbReference>
<gene>
    <name evidence="11" type="ORF">H7C18_20140</name>
</gene>
<keyword evidence="4" id="KW-0902">Two-component regulatory system</keyword>
<feature type="modified residue" description="4-aspartylphosphate" evidence="8">
    <location>
        <position position="55"/>
    </location>
</feature>
<keyword evidence="3 8" id="KW-0597">Phosphoprotein</keyword>
<dbReference type="InterPro" id="IPR018060">
    <property type="entry name" value="HTH_AraC"/>
</dbReference>
<dbReference type="SUPFAM" id="SSF46689">
    <property type="entry name" value="Homeodomain-like"/>
    <property type="match status" value="2"/>
</dbReference>
<dbReference type="PROSITE" id="PS50110">
    <property type="entry name" value="RESPONSE_REGULATORY"/>
    <property type="match status" value="1"/>
</dbReference>
<dbReference type="SUPFAM" id="SSF52172">
    <property type="entry name" value="CheY-like"/>
    <property type="match status" value="1"/>
</dbReference>
<keyword evidence="5" id="KW-0805">Transcription regulation</keyword>
<dbReference type="PROSITE" id="PS01124">
    <property type="entry name" value="HTH_ARAC_FAMILY_2"/>
    <property type="match status" value="1"/>
</dbReference>
<reference evidence="11 12" key="1">
    <citation type="submission" date="2020-08" db="EMBL/GenBank/DDBJ databases">
        <title>Cohnella phylogeny.</title>
        <authorList>
            <person name="Dunlap C."/>
        </authorList>
    </citation>
    <scope>NUCLEOTIDE SEQUENCE [LARGE SCALE GENOMIC DNA]</scope>
    <source>
        <strain evidence="11 12">CBP 2801</strain>
    </source>
</reference>
<dbReference type="AlphaFoldDB" id="A0A7X0SNG5"/>
<keyword evidence="6" id="KW-0238">DNA-binding</keyword>
<dbReference type="EMBL" id="JACJVO010000025">
    <property type="protein sequence ID" value="MBB6733235.1"/>
    <property type="molecule type" value="Genomic_DNA"/>
</dbReference>
<dbReference type="InterPro" id="IPR009057">
    <property type="entry name" value="Homeodomain-like_sf"/>
</dbReference>
<name>A0A7X0SNG5_9BACL</name>
<evidence type="ECO:0000313" key="12">
    <source>
        <dbReference type="Proteomes" id="UP000564644"/>
    </source>
</evidence>
<keyword evidence="2" id="KW-0963">Cytoplasm</keyword>
<keyword evidence="7" id="KW-0804">Transcription</keyword>
<dbReference type="InterPro" id="IPR051552">
    <property type="entry name" value="HptR"/>
</dbReference>
<feature type="domain" description="Response regulatory" evidence="10">
    <location>
        <begin position="3"/>
        <end position="120"/>
    </location>
</feature>
<evidence type="ECO:0000256" key="8">
    <source>
        <dbReference type="PROSITE-ProRule" id="PRU00169"/>
    </source>
</evidence>
<evidence type="ECO:0000256" key="6">
    <source>
        <dbReference type="ARBA" id="ARBA00023125"/>
    </source>
</evidence>